<dbReference type="Pfam" id="PF02492">
    <property type="entry name" value="cobW"/>
    <property type="match status" value="1"/>
</dbReference>
<comment type="catalytic activity">
    <reaction evidence="5">
        <text>GTP + H2O = GDP + phosphate + H(+)</text>
        <dbReference type="Rhea" id="RHEA:19669"/>
        <dbReference type="ChEBI" id="CHEBI:15377"/>
        <dbReference type="ChEBI" id="CHEBI:15378"/>
        <dbReference type="ChEBI" id="CHEBI:37565"/>
        <dbReference type="ChEBI" id="CHEBI:43474"/>
        <dbReference type="ChEBI" id="CHEBI:58189"/>
    </reaction>
    <physiologicalReaction direction="left-to-right" evidence="5">
        <dbReference type="Rhea" id="RHEA:19670"/>
    </physiologicalReaction>
</comment>
<dbReference type="Pfam" id="PF07683">
    <property type="entry name" value="CobW_C"/>
    <property type="match status" value="1"/>
</dbReference>
<dbReference type="InterPro" id="IPR051316">
    <property type="entry name" value="Zinc-reg_GTPase_activator"/>
</dbReference>
<dbReference type="InterPro" id="IPR036627">
    <property type="entry name" value="CobW-likC_sf"/>
</dbReference>
<dbReference type="PANTHER" id="PTHR13748">
    <property type="entry name" value="COBW-RELATED"/>
    <property type="match status" value="1"/>
</dbReference>
<name>A0A0M0KNT9_ALKHA</name>
<dbReference type="Gene3D" id="3.30.1220.10">
    <property type="entry name" value="CobW-like, C-terminal domain"/>
    <property type="match status" value="1"/>
</dbReference>
<keyword evidence="2" id="KW-0378">Hydrolase</keyword>
<evidence type="ECO:0000256" key="5">
    <source>
        <dbReference type="ARBA" id="ARBA00049117"/>
    </source>
</evidence>
<protein>
    <recommendedName>
        <fullName evidence="6">CobW C-terminal domain-containing protein</fullName>
    </recommendedName>
</protein>
<dbReference type="GO" id="GO:0016787">
    <property type="term" value="F:hydrolase activity"/>
    <property type="evidence" value="ECO:0007669"/>
    <property type="project" value="UniProtKB-KW"/>
</dbReference>
<evidence type="ECO:0000256" key="3">
    <source>
        <dbReference type="ARBA" id="ARBA00023186"/>
    </source>
</evidence>
<evidence type="ECO:0000256" key="2">
    <source>
        <dbReference type="ARBA" id="ARBA00022801"/>
    </source>
</evidence>
<comment type="similarity">
    <text evidence="4">Belongs to the SIMIBI class G3E GTPase family. ZNG1 subfamily.</text>
</comment>
<dbReference type="PANTHER" id="PTHR13748:SF62">
    <property type="entry name" value="COBW DOMAIN-CONTAINING PROTEIN"/>
    <property type="match status" value="1"/>
</dbReference>
<keyword evidence="1" id="KW-0547">Nucleotide-binding</keyword>
<dbReference type="InterPro" id="IPR003495">
    <property type="entry name" value="CobW/HypB/UreG_nucleotide-bd"/>
</dbReference>
<dbReference type="GO" id="GO:0000166">
    <property type="term" value="F:nucleotide binding"/>
    <property type="evidence" value="ECO:0007669"/>
    <property type="project" value="UniProtKB-KW"/>
</dbReference>
<evidence type="ECO:0000256" key="4">
    <source>
        <dbReference type="ARBA" id="ARBA00034320"/>
    </source>
</evidence>
<accession>A0A0M0KNT9</accession>
<dbReference type="GO" id="GO:0005737">
    <property type="term" value="C:cytoplasm"/>
    <property type="evidence" value="ECO:0007669"/>
    <property type="project" value="TreeGrafter"/>
</dbReference>
<proteinExistence type="inferred from homology"/>
<gene>
    <name evidence="7" type="ORF">AMD02_14785</name>
</gene>
<organism evidence="7">
    <name type="scientific">Halalkalibacterium halodurans</name>
    <name type="common">Bacillus halodurans</name>
    <dbReference type="NCBI Taxonomy" id="86665"/>
    <lineage>
        <taxon>Bacteria</taxon>
        <taxon>Bacillati</taxon>
        <taxon>Bacillota</taxon>
        <taxon>Bacilli</taxon>
        <taxon>Bacillales</taxon>
        <taxon>Bacillaceae</taxon>
        <taxon>Halalkalibacterium (ex Joshi et al. 2022)</taxon>
    </lineage>
</organism>
<dbReference type="InterPro" id="IPR011629">
    <property type="entry name" value="CobW-like_C"/>
</dbReference>
<reference evidence="7" key="1">
    <citation type="submission" date="2015-08" db="EMBL/GenBank/DDBJ databases">
        <title>Complete DNA Sequence of Pseudomonas syringae pv. actinidiae, the Causal Agent of Kiwifruit Canker Disease.</title>
        <authorList>
            <person name="Rikkerink E.H.A."/>
            <person name="Fineran P.C."/>
        </authorList>
    </citation>
    <scope>NUCLEOTIDE SEQUENCE</scope>
    <source>
        <strain evidence="7">DSM 13666</strain>
    </source>
</reference>
<dbReference type="SUPFAM" id="SSF90002">
    <property type="entry name" value="Hypothetical protein YjiA, C-terminal domain"/>
    <property type="match status" value="1"/>
</dbReference>
<comment type="caution">
    <text evidence="7">The sequence shown here is derived from an EMBL/GenBank/DDBJ whole genome shotgun (WGS) entry which is preliminary data.</text>
</comment>
<dbReference type="AlphaFoldDB" id="A0A0M0KNT9"/>
<dbReference type="EMBL" id="LILD01000001">
    <property type="protein sequence ID" value="KOO40292.1"/>
    <property type="molecule type" value="Genomic_DNA"/>
</dbReference>
<sequence length="314" mass="36035">MKVPVFILSGFLGSGKTTLLERLLVESEKRKLKSAVLMNEMGKTDTDGQMISGKSHQVEKLLDGCMCCNKKSEVVHCMETLLARKPDILFIELTGVANPEEVVDSLTEPQLINRVYVKKIITLIDAENILAYNSLFESDRELVKTTRRQVEVGDFLIVNKIDLVSDSKKAKIEKFIKRLNSVAKTVFSTYSEVELDSFFNTAPPSIQRNRMRLKTNDHHHSFSRVKSITLSLSTQTRKKDIERFLKKWKPRLLRAKGYVHFENGTYLMQQAMKRVQWSRALFLGEPYIVLIGIDLHEEEIKEDWARLVEKATVG</sequence>
<dbReference type="Gene3D" id="3.40.50.300">
    <property type="entry name" value="P-loop containing nucleotide triphosphate hydrolases"/>
    <property type="match status" value="1"/>
</dbReference>
<dbReference type="InterPro" id="IPR027417">
    <property type="entry name" value="P-loop_NTPase"/>
</dbReference>
<dbReference type="CDD" id="cd03112">
    <property type="entry name" value="CobW-like"/>
    <property type="match status" value="1"/>
</dbReference>
<dbReference type="SMART" id="SM00833">
    <property type="entry name" value="CobW_C"/>
    <property type="match status" value="1"/>
</dbReference>
<dbReference type="PATRIC" id="fig|136160.3.peg.3430"/>
<keyword evidence="3" id="KW-0143">Chaperone</keyword>
<evidence type="ECO:0000313" key="7">
    <source>
        <dbReference type="EMBL" id="KOO40292.1"/>
    </source>
</evidence>
<evidence type="ECO:0000256" key="1">
    <source>
        <dbReference type="ARBA" id="ARBA00022741"/>
    </source>
</evidence>
<dbReference type="SUPFAM" id="SSF52540">
    <property type="entry name" value="P-loop containing nucleoside triphosphate hydrolases"/>
    <property type="match status" value="1"/>
</dbReference>
<feature type="domain" description="CobW C-terminal" evidence="6">
    <location>
        <begin position="225"/>
        <end position="308"/>
    </location>
</feature>
<evidence type="ECO:0000259" key="6">
    <source>
        <dbReference type="SMART" id="SM00833"/>
    </source>
</evidence>